<protein>
    <submittedName>
        <fullName evidence="2">DUF116 domain-containing protein</fullName>
    </submittedName>
</protein>
<dbReference type="RefSeq" id="WP_028256040.1">
    <property type="nucleotide sequence ID" value="NZ_JACJLA010000005.1"/>
</dbReference>
<dbReference type="Pfam" id="PF01976">
    <property type="entry name" value="DUF116"/>
    <property type="match status" value="1"/>
</dbReference>
<keyword evidence="1" id="KW-1133">Transmembrane helix</keyword>
<reference evidence="2 3" key="1">
    <citation type="journal article" date="2021" name="Sci. Rep.">
        <title>The distribution of antibiotic resistance genes in chicken gut microbiota commensals.</title>
        <authorList>
            <person name="Juricova H."/>
            <person name="Matiasovicova J."/>
            <person name="Kubasova T."/>
            <person name="Cejkova D."/>
            <person name="Rychlik I."/>
        </authorList>
    </citation>
    <scope>NUCLEOTIDE SEQUENCE [LARGE SCALE GENOMIC DNA]</scope>
    <source>
        <strain evidence="2 3">An537</strain>
    </source>
</reference>
<dbReference type="PANTHER" id="PTHR43801">
    <property type="entry name" value="NUCLEOTIDE-BINDING PROTEIN-RELATED"/>
    <property type="match status" value="1"/>
</dbReference>
<evidence type="ECO:0000313" key="3">
    <source>
        <dbReference type="Proteomes" id="UP000707138"/>
    </source>
</evidence>
<feature type="transmembrane region" description="Helical" evidence="1">
    <location>
        <begin position="52"/>
        <end position="77"/>
    </location>
</feature>
<feature type="transmembrane region" description="Helical" evidence="1">
    <location>
        <begin position="20"/>
        <end position="46"/>
    </location>
</feature>
<comment type="caution">
    <text evidence="2">The sequence shown here is derived from an EMBL/GenBank/DDBJ whole genome shotgun (WGS) entry which is preliminary data.</text>
</comment>
<evidence type="ECO:0000313" key="2">
    <source>
        <dbReference type="EMBL" id="MBM6912462.1"/>
    </source>
</evidence>
<dbReference type="Proteomes" id="UP000707138">
    <property type="component" value="Unassembled WGS sequence"/>
</dbReference>
<dbReference type="PANTHER" id="PTHR43801:SF1">
    <property type="entry name" value="POLYPRENYL SYNTHETASE"/>
    <property type="match status" value="1"/>
</dbReference>
<keyword evidence="3" id="KW-1185">Reference proteome</keyword>
<proteinExistence type="predicted"/>
<keyword evidence="1" id="KW-0472">Membrane</keyword>
<evidence type="ECO:0000256" key="1">
    <source>
        <dbReference type="SAM" id="Phobius"/>
    </source>
</evidence>
<gene>
    <name evidence="2" type="ORF">H6A01_03835</name>
</gene>
<accession>A0ABS2GGR0</accession>
<dbReference type="EMBL" id="JACJLA010000005">
    <property type="protein sequence ID" value="MBM6912462.1"/>
    <property type="molecule type" value="Genomic_DNA"/>
</dbReference>
<organism evidence="2 3">
    <name type="scientific">Veillonella magna</name>
    <dbReference type="NCBI Taxonomy" id="464322"/>
    <lineage>
        <taxon>Bacteria</taxon>
        <taxon>Bacillati</taxon>
        <taxon>Bacillota</taxon>
        <taxon>Negativicutes</taxon>
        <taxon>Veillonellales</taxon>
        <taxon>Veillonellaceae</taxon>
        <taxon>Veillonella</taxon>
    </lineage>
</organism>
<keyword evidence="1" id="KW-0812">Transmembrane</keyword>
<sequence length="266" mass="29604">MSNTHNLCDKQSTHSKYGQYPLYFQLTFTVFVILSFAWSTLMFLLWPGMQAFGIGAAMTGEVLLASFPIVCWVMWGIMLAAAKKGIRISPIVLRISNRWLYAFFPAVLGLGKLCGVDKDRISQSLIALINHLVELNLYKVPAERVLLLTPHCLQQSDCVHKVTTDVHNCKRCGRCQVGELLDIADTYGCHFVVVTGGTLARMMIKKIRPKAIVAIACERDLVSGMNDVFPIPVVGVLNERPCGPCCNTRVDTKRIQAVVERLINGY</sequence>
<dbReference type="InterPro" id="IPR002829">
    <property type="entry name" value="DUF116"/>
</dbReference>
<name>A0ABS2GGR0_9FIRM</name>